<organism evidence="2 3">
    <name type="scientific">Cirrhinus molitorella</name>
    <name type="common">mud carp</name>
    <dbReference type="NCBI Taxonomy" id="172907"/>
    <lineage>
        <taxon>Eukaryota</taxon>
        <taxon>Metazoa</taxon>
        <taxon>Chordata</taxon>
        <taxon>Craniata</taxon>
        <taxon>Vertebrata</taxon>
        <taxon>Euteleostomi</taxon>
        <taxon>Actinopterygii</taxon>
        <taxon>Neopterygii</taxon>
        <taxon>Teleostei</taxon>
        <taxon>Ostariophysi</taxon>
        <taxon>Cypriniformes</taxon>
        <taxon>Cyprinidae</taxon>
        <taxon>Labeoninae</taxon>
        <taxon>Labeonini</taxon>
        <taxon>Cirrhinus</taxon>
    </lineage>
</organism>
<protein>
    <submittedName>
        <fullName evidence="2">Uncharacterized protein</fullName>
    </submittedName>
</protein>
<gene>
    <name evidence="2" type="ORF">QQF64_032825</name>
</gene>
<sequence>METQKFCLKLEFCVLDTLIKLLMGSGRIITLEPMWGGLLRPTCCSFLGFFALRPQRGSAAERAGLQRRLITAERGHCCGLPCLSASCSSRLNSYTLYRSDQQEERTKHMRPVLNLKNAGSKHR</sequence>
<feature type="region of interest" description="Disordered" evidence="1">
    <location>
        <begin position="100"/>
        <end position="123"/>
    </location>
</feature>
<accession>A0ABR3MS56</accession>
<dbReference type="EMBL" id="JAYMGO010000009">
    <property type="protein sequence ID" value="KAL1267462.1"/>
    <property type="molecule type" value="Genomic_DNA"/>
</dbReference>
<dbReference type="Proteomes" id="UP001558613">
    <property type="component" value="Unassembled WGS sequence"/>
</dbReference>
<proteinExistence type="predicted"/>
<evidence type="ECO:0000313" key="3">
    <source>
        <dbReference type="Proteomes" id="UP001558613"/>
    </source>
</evidence>
<evidence type="ECO:0000313" key="2">
    <source>
        <dbReference type="EMBL" id="KAL1267462.1"/>
    </source>
</evidence>
<comment type="caution">
    <text evidence="2">The sequence shown here is derived from an EMBL/GenBank/DDBJ whole genome shotgun (WGS) entry which is preliminary data.</text>
</comment>
<keyword evidence="3" id="KW-1185">Reference proteome</keyword>
<evidence type="ECO:0000256" key="1">
    <source>
        <dbReference type="SAM" id="MobiDB-lite"/>
    </source>
</evidence>
<name>A0ABR3MS56_9TELE</name>
<reference evidence="2 3" key="1">
    <citation type="submission" date="2023-09" db="EMBL/GenBank/DDBJ databases">
        <authorList>
            <person name="Wang M."/>
        </authorList>
    </citation>
    <scope>NUCLEOTIDE SEQUENCE [LARGE SCALE GENOMIC DNA]</scope>
    <source>
        <strain evidence="2">GT-2023</strain>
        <tissue evidence="2">Liver</tissue>
    </source>
</reference>